<protein>
    <recommendedName>
        <fullName evidence="7">Ribosomal RNA adenine methylase transferase N-terminal domain-containing protein</fullName>
    </recommendedName>
</protein>
<dbReference type="InterPro" id="IPR020598">
    <property type="entry name" value="rRNA_Ade_methylase_Trfase_N"/>
</dbReference>
<dbReference type="SMART" id="SM00650">
    <property type="entry name" value="rADc"/>
    <property type="match status" value="1"/>
</dbReference>
<feature type="domain" description="Ribosomal RNA adenine methylase transferase N-terminal" evidence="7">
    <location>
        <begin position="64"/>
        <end position="225"/>
    </location>
</feature>
<name>A0A381ZES5_9ZZZZ</name>
<dbReference type="Pfam" id="PF00398">
    <property type="entry name" value="RrnaAD"/>
    <property type="match status" value="1"/>
</dbReference>
<gene>
    <name evidence="8" type="ORF">METZ01_LOCUS140117</name>
</gene>
<dbReference type="EMBL" id="UINC01020885">
    <property type="protein sequence ID" value="SVA87263.1"/>
    <property type="molecule type" value="Genomic_DNA"/>
</dbReference>
<evidence type="ECO:0000313" key="8">
    <source>
        <dbReference type="EMBL" id="SVA87263.1"/>
    </source>
</evidence>
<evidence type="ECO:0000256" key="5">
    <source>
        <dbReference type="ARBA" id="ARBA00022691"/>
    </source>
</evidence>
<organism evidence="8">
    <name type="scientific">marine metagenome</name>
    <dbReference type="NCBI Taxonomy" id="408172"/>
    <lineage>
        <taxon>unclassified sequences</taxon>
        <taxon>metagenomes</taxon>
        <taxon>ecological metagenomes</taxon>
    </lineage>
</organism>
<accession>A0A381ZES5</accession>
<evidence type="ECO:0000256" key="3">
    <source>
        <dbReference type="ARBA" id="ARBA00022603"/>
    </source>
</evidence>
<dbReference type="InterPro" id="IPR020596">
    <property type="entry name" value="rRNA_Ade_Mease_Trfase_CS"/>
</dbReference>
<dbReference type="InterPro" id="IPR023165">
    <property type="entry name" value="rRNA_Ade_diMease-like_C"/>
</dbReference>
<dbReference type="Gene3D" id="1.10.8.100">
    <property type="entry name" value="Ribosomal RNA adenine dimethylase-like, domain 2"/>
    <property type="match status" value="1"/>
</dbReference>
<dbReference type="InterPro" id="IPR001737">
    <property type="entry name" value="KsgA/Erm"/>
</dbReference>
<dbReference type="GO" id="GO:0003723">
    <property type="term" value="F:RNA binding"/>
    <property type="evidence" value="ECO:0007669"/>
    <property type="project" value="UniProtKB-KW"/>
</dbReference>
<dbReference type="PANTHER" id="PTHR11727:SF7">
    <property type="entry name" value="DIMETHYLADENOSINE TRANSFERASE-RELATED"/>
    <property type="match status" value="1"/>
</dbReference>
<dbReference type="NCBIfam" id="TIGR00755">
    <property type="entry name" value="ksgA"/>
    <property type="match status" value="1"/>
</dbReference>
<keyword evidence="6" id="KW-0694">RNA-binding</keyword>
<dbReference type="PROSITE" id="PS01131">
    <property type="entry name" value="RRNA_A_DIMETH"/>
    <property type="match status" value="1"/>
</dbReference>
<dbReference type="GO" id="GO:0000179">
    <property type="term" value="F:rRNA (adenine-N6,N6-)-dimethyltransferase activity"/>
    <property type="evidence" value="ECO:0007669"/>
    <property type="project" value="InterPro"/>
</dbReference>
<keyword evidence="1" id="KW-0963">Cytoplasm</keyword>
<sequence>MAFSTTAFRQRSNPKTYFHTRAGGLGVMTSPLQGEDRRFDSAPAHHSRRKQKMLGQNFLIDHKIADRIVTEASIEDVEKILEIGPGRGILTERLINLGNLLAVEKDKWLAVVLKQRFAGQAEIVEADILKFDIPEIDVIVANLPYSISSPILFKLFDFEWNRAILMFQEEFANRLIARPGSKTYGRLSVMANHYAQTTKLFKVSKTAFQPQPKVHSQVVRLVRHSPDYELMDFGNFEKVVRSIFAHRRKKIRNCLKLTFPDLKVDDLKHMDQRAEVLTPKQIANLSNQIFERLSE</sequence>
<dbReference type="InterPro" id="IPR011530">
    <property type="entry name" value="rRNA_adenine_dimethylase"/>
</dbReference>
<evidence type="ECO:0000256" key="2">
    <source>
        <dbReference type="ARBA" id="ARBA00022552"/>
    </source>
</evidence>
<dbReference type="PANTHER" id="PTHR11727">
    <property type="entry name" value="DIMETHYLADENOSINE TRANSFERASE"/>
    <property type="match status" value="1"/>
</dbReference>
<evidence type="ECO:0000256" key="6">
    <source>
        <dbReference type="ARBA" id="ARBA00022884"/>
    </source>
</evidence>
<reference evidence="8" key="1">
    <citation type="submission" date="2018-05" db="EMBL/GenBank/DDBJ databases">
        <authorList>
            <person name="Lanie J.A."/>
            <person name="Ng W.-L."/>
            <person name="Kazmierczak K.M."/>
            <person name="Andrzejewski T.M."/>
            <person name="Davidsen T.M."/>
            <person name="Wayne K.J."/>
            <person name="Tettelin H."/>
            <person name="Glass J.I."/>
            <person name="Rusch D."/>
            <person name="Podicherti R."/>
            <person name="Tsui H.-C.T."/>
            <person name="Winkler M.E."/>
        </authorList>
    </citation>
    <scope>NUCLEOTIDE SEQUENCE</scope>
</reference>
<evidence type="ECO:0000259" key="7">
    <source>
        <dbReference type="SMART" id="SM00650"/>
    </source>
</evidence>
<dbReference type="SUPFAM" id="SSF53335">
    <property type="entry name" value="S-adenosyl-L-methionine-dependent methyltransferases"/>
    <property type="match status" value="1"/>
</dbReference>
<dbReference type="Gene3D" id="3.40.50.150">
    <property type="entry name" value="Vaccinia Virus protein VP39"/>
    <property type="match status" value="1"/>
</dbReference>
<keyword evidence="3" id="KW-0489">Methyltransferase</keyword>
<keyword evidence="5" id="KW-0949">S-adenosyl-L-methionine</keyword>
<dbReference type="CDD" id="cd02440">
    <property type="entry name" value="AdoMet_MTases"/>
    <property type="match status" value="1"/>
</dbReference>
<dbReference type="PROSITE" id="PS51689">
    <property type="entry name" value="SAM_RNA_A_N6_MT"/>
    <property type="match status" value="1"/>
</dbReference>
<dbReference type="HAMAP" id="MF_00607">
    <property type="entry name" value="16SrRNA_methyltr_A"/>
    <property type="match status" value="1"/>
</dbReference>
<evidence type="ECO:0000256" key="1">
    <source>
        <dbReference type="ARBA" id="ARBA00022490"/>
    </source>
</evidence>
<keyword evidence="2" id="KW-0698">rRNA processing</keyword>
<proteinExistence type="inferred from homology"/>
<dbReference type="AlphaFoldDB" id="A0A381ZES5"/>
<dbReference type="InterPro" id="IPR029063">
    <property type="entry name" value="SAM-dependent_MTases_sf"/>
</dbReference>
<keyword evidence="4" id="KW-0808">Transferase</keyword>
<evidence type="ECO:0000256" key="4">
    <source>
        <dbReference type="ARBA" id="ARBA00022679"/>
    </source>
</evidence>